<dbReference type="Proteomes" id="UP001056426">
    <property type="component" value="Chromosome"/>
</dbReference>
<dbReference type="NCBIfam" id="NF002531">
    <property type="entry name" value="PRK02001.1"/>
    <property type="match status" value="1"/>
</dbReference>
<comment type="similarity">
    <text evidence="3">Belongs to the RimP family.</text>
</comment>
<dbReference type="RefSeq" id="WP_250723567.1">
    <property type="nucleotide sequence ID" value="NZ_CP098400.1"/>
</dbReference>
<evidence type="ECO:0000256" key="2">
    <source>
        <dbReference type="ARBA" id="ARBA00022517"/>
    </source>
</evidence>
<dbReference type="Gene3D" id="3.30.300.70">
    <property type="entry name" value="RimP-like superfamily, N-terminal"/>
    <property type="match status" value="1"/>
</dbReference>
<proteinExistence type="inferred from homology"/>
<keyword evidence="1 3" id="KW-0963">Cytoplasm</keyword>
<dbReference type="SUPFAM" id="SSF75420">
    <property type="entry name" value="YhbC-like, N-terminal domain"/>
    <property type="match status" value="1"/>
</dbReference>
<evidence type="ECO:0000313" key="5">
    <source>
        <dbReference type="EMBL" id="URW79592.1"/>
    </source>
</evidence>
<gene>
    <name evidence="3 5" type="primary">rimP</name>
    <name evidence="5" type="ORF">M9189_12095</name>
</gene>
<dbReference type="InterPro" id="IPR035956">
    <property type="entry name" value="RimP_N_sf"/>
</dbReference>
<dbReference type="KEGG" id="alkq:M9189_12095"/>
<organism evidence="5 6">
    <name type="scientific">Xiashengella succiniciproducens</name>
    <dbReference type="NCBI Taxonomy" id="2949635"/>
    <lineage>
        <taxon>Bacteria</taxon>
        <taxon>Pseudomonadati</taxon>
        <taxon>Bacteroidota</taxon>
        <taxon>Bacteroidia</taxon>
        <taxon>Marinilabiliales</taxon>
        <taxon>Marinilabiliaceae</taxon>
        <taxon>Xiashengella</taxon>
    </lineage>
</organism>
<evidence type="ECO:0000259" key="4">
    <source>
        <dbReference type="Pfam" id="PF02576"/>
    </source>
</evidence>
<dbReference type="Pfam" id="PF02576">
    <property type="entry name" value="RimP_N"/>
    <property type="match status" value="1"/>
</dbReference>
<dbReference type="InterPro" id="IPR003728">
    <property type="entry name" value="Ribosome_maturation_RimP"/>
</dbReference>
<dbReference type="GO" id="GO:0006412">
    <property type="term" value="P:translation"/>
    <property type="evidence" value="ECO:0007669"/>
    <property type="project" value="TreeGrafter"/>
</dbReference>
<keyword evidence="6" id="KW-1185">Reference proteome</keyword>
<dbReference type="GO" id="GO:0005829">
    <property type="term" value="C:cytosol"/>
    <property type="evidence" value="ECO:0007669"/>
    <property type="project" value="TreeGrafter"/>
</dbReference>
<protein>
    <recommendedName>
        <fullName evidence="3">Ribosome maturation factor RimP</fullName>
    </recommendedName>
</protein>
<dbReference type="PANTHER" id="PTHR33867">
    <property type="entry name" value="RIBOSOME MATURATION FACTOR RIMP"/>
    <property type="match status" value="1"/>
</dbReference>
<evidence type="ECO:0000256" key="3">
    <source>
        <dbReference type="HAMAP-Rule" id="MF_01077"/>
    </source>
</evidence>
<keyword evidence="2 3" id="KW-0690">Ribosome biogenesis</keyword>
<dbReference type="InterPro" id="IPR028989">
    <property type="entry name" value="RimP_N"/>
</dbReference>
<comment type="function">
    <text evidence="3">Required for maturation of 30S ribosomal subunits.</text>
</comment>
<dbReference type="PANTHER" id="PTHR33867:SF1">
    <property type="entry name" value="RIBOSOME MATURATION FACTOR RIMP"/>
    <property type="match status" value="1"/>
</dbReference>
<sequence>MSRGLEVPYFITSNELVTMLSRGRILDIIQQKIDDDGYFIVDVDIKQGGRIVVAIDGDHGVGIDYCVEISRLIEGSLDREEEDFELEVSSPGIGQPFKVHRQYVKNIGRQVEVLTKSGEKYSGELLSVNDGGFVIKEEKIVKPEGKKKKELQIIEHPFNFEELKSVKEILKF</sequence>
<dbReference type="AlphaFoldDB" id="A0A9J6ZQQ9"/>
<comment type="subcellular location">
    <subcellularLocation>
        <location evidence="3">Cytoplasm</location>
    </subcellularLocation>
</comment>
<evidence type="ECO:0000313" key="6">
    <source>
        <dbReference type="Proteomes" id="UP001056426"/>
    </source>
</evidence>
<evidence type="ECO:0000256" key="1">
    <source>
        <dbReference type="ARBA" id="ARBA00022490"/>
    </source>
</evidence>
<dbReference type="HAMAP" id="MF_01077">
    <property type="entry name" value="RimP"/>
    <property type="match status" value="1"/>
</dbReference>
<dbReference type="EMBL" id="CP098400">
    <property type="protein sequence ID" value="URW79592.1"/>
    <property type="molecule type" value="Genomic_DNA"/>
</dbReference>
<accession>A0A9J6ZQQ9</accession>
<dbReference type="GO" id="GO:0000028">
    <property type="term" value="P:ribosomal small subunit assembly"/>
    <property type="evidence" value="ECO:0007669"/>
    <property type="project" value="TreeGrafter"/>
</dbReference>
<reference evidence="5" key="1">
    <citation type="submission" date="2022-05" db="EMBL/GenBank/DDBJ databases">
        <authorList>
            <person name="Sun X."/>
        </authorList>
    </citation>
    <scope>NUCLEOTIDE SEQUENCE</scope>
    <source>
        <strain evidence="5">Ai-910</strain>
    </source>
</reference>
<feature type="domain" description="Ribosome maturation factor RimP N-terminal" evidence="4">
    <location>
        <begin position="28"/>
        <end position="93"/>
    </location>
</feature>
<name>A0A9J6ZQQ9_9BACT</name>
<reference evidence="5" key="2">
    <citation type="submission" date="2022-06" db="EMBL/GenBank/DDBJ databases">
        <title>Xiashengella guii gen. nov. sp. nov., a bacterium isolated form anaerobic digestion tank.</title>
        <authorList>
            <person name="Huang H."/>
        </authorList>
    </citation>
    <scope>NUCLEOTIDE SEQUENCE</scope>
    <source>
        <strain evidence="5">Ai-910</strain>
    </source>
</reference>